<evidence type="ECO:0000256" key="2">
    <source>
        <dbReference type="ARBA" id="ARBA00006311"/>
    </source>
</evidence>
<dbReference type="PANTHER" id="PTHR14024">
    <property type="entry name" value="PERILIPIN"/>
    <property type="match status" value="1"/>
</dbReference>
<dbReference type="Proteomes" id="UP000050525">
    <property type="component" value="Unassembled WGS sequence"/>
</dbReference>
<evidence type="ECO:0000313" key="6">
    <source>
        <dbReference type="Proteomes" id="UP000050525"/>
    </source>
</evidence>
<feature type="region of interest" description="Disordered" evidence="4">
    <location>
        <begin position="147"/>
        <end position="166"/>
    </location>
</feature>
<organism evidence="5 6">
    <name type="scientific">Alligator mississippiensis</name>
    <name type="common">American alligator</name>
    <dbReference type="NCBI Taxonomy" id="8496"/>
    <lineage>
        <taxon>Eukaryota</taxon>
        <taxon>Metazoa</taxon>
        <taxon>Chordata</taxon>
        <taxon>Craniata</taxon>
        <taxon>Vertebrata</taxon>
        <taxon>Euteleostomi</taxon>
        <taxon>Archelosauria</taxon>
        <taxon>Archosauria</taxon>
        <taxon>Crocodylia</taxon>
        <taxon>Alligatoridae</taxon>
        <taxon>Alligatorinae</taxon>
        <taxon>Alligator</taxon>
    </lineage>
</organism>
<dbReference type="EMBL" id="AKHW03002956">
    <property type="protein sequence ID" value="KYO36653.1"/>
    <property type="molecule type" value="Genomic_DNA"/>
</dbReference>
<evidence type="ECO:0000256" key="3">
    <source>
        <dbReference type="ARBA" id="ARBA00022677"/>
    </source>
</evidence>
<reference evidence="5 6" key="1">
    <citation type="journal article" date="2012" name="Genome Biol.">
        <title>Sequencing three crocodilian genomes to illuminate the evolution of archosaurs and amniotes.</title>
        <authorList>
            <person name="St John J.A."/>
            <person name="Braun E.L."/>
            <person name="Isberg S.R."/>
            <person name="Miles L.G."/>
            <person name="Chong A.Y."/>
            <person name="Gongora J."/>
            <person name="Dalzell P."/>
            <person name="Moran C."/>
            <person name="Bed'hom B."/>
            <person name="Abzhanov A."/>
            <person name="Burgess S.C."/>
            <person name="Cooksey A.M."/>
            <person name="Castoe T.A."/>
            <person name="Crawford N.G."/>
            <person name="Densmore L.D."/>
            <person name="Drew J.C."/>
            <person name="Edwards S.V."/>
            <person name="Faircloth B.C."/>
            <person name="Fujita M.K."/>
            <person name="Greenwold M.J."/>
            <person name="Hoffmann F.G."/>
            <person name="Howard J.M."/>
            <person name="Iguchi T."/>
            <person name="Janes D.E."/>
            <person name="Khan S.Y."/>
            <person name="Kohno S."/>
            <person name="de Koning A.J."/>
            <person name="Lance S.L."/>
            <person name="McCarthy F.M."/>
            <person name="McCormack J.E."/>
            <person name="Merchant M.E."/>
            <person name="Peterson D.G."/>
            <person name="Pollock D.D."/>
            <person name="Pourmand N."/>
            <person name="Raney B.J."/>
            <person name="Roessler K.A."/>
            <person name="Sanford J.R."/>
            <person name="Sawyer R.H."/>
            <person name="Schmidt C.J."/>
            <person name="Triplett E.W."/>
            <person name="Tuberville T.D."/>
            <person name="Venegas-Anaya M."/>
            <person name="Howard J.T."/>
            <person name="Jarvis E.D."/>
            <person name="Guillette L.J.Jr."/>
            <person name="Glenn T.C."/>
            <person name="Green R.E."/>
            <person name="Ray D.A."/>
        </authorList>
    </citation>
    <scope>NUCLEOTIDE SEQUENCE [LARGE SCALE GENOMIC DNA]</scope>
    <source>
        <strain evidence="5">KSC_2009_1</strain>
    </source>
</reference>
<dbReference type="AlphaFoldDB" id="A0A151NIM2"/>
<dbReference type="eggNOG" id="ENOG502R7TG">
    <property type="taxonomic scope" value="Eukaryota"/>
</dbReference>
<comment type="similarity">
    <text evidence="2">Belongs to the perilipin family.</text>
</comment>
<dbReference type="PANTHER" id="PTHR14024:SF49">
    <property type="entry name" value="LIPID STORAGE DROPLETS SURFACE-BINDING PROTEIN 1"/>
    <property type="match status" value="1"/>
</dbReference>
<keyword evidence="3" id="KW-0551">Lipid droplet</keyword>
<proteinExistence type="inferred from homology"/>
<dbReference type="STRING" id="8496.A0A151NIM2"/>
<sequence>MFSKKARLNMPCSENWEQKKQSDVFKKVNGPPFINSVRHLVSFKYTSIKKTRSCLKSMCTGAKKGMKINTNVTVIRAQPILTPHEHQTLDSVEEELPVVHQTPDQVVSDIKDLMSSQVTDAKITTIRTMGVMDLTKDAHLYDSLETAKPDSTNSMTPVAESRSNLKDTNKAHTMLEKFEEMVNLYFPMPGEMVKPTALADRHGIASVQKQEDYSSHLLVYLRTIMIKFQQYACQCSQGKVKDASQRVWEALQTSCLKNPFPSVEETDQEV</sequence>
<evidence type="ECO:0000313" key="5">
    <source>
        <dbReference type="EMBL" id="KYO36653.1"/>
    </source>
</evidence>
<dbReference type="InterPro" id="IPR004279">
    <property type="entry name" value="Perilipin"/>
</dbReference>
<comment type="subcellular location">
    <subcellularLocation>
        <location evidence="1">Lipid droplet</location>
    </subcellularLocation>
</comment>
<evidence type="ECO:0000256" key="4">
    <source>
        <dbReference type="SAM" id="MobiDB-lite"/>
    </source>
</evidence>
<dbReference type="GO" id="GO:0010890">
    <property type="term" value="P:positive regulation of triglyceride storage"/>
    <property type="evidence" value="ECO:0007669"/>
    <property type="project" value="TreeGrafter"/>
</dbReference>
<gene>
    <name evidence="5" type="ORF">Y1Q_0024333</name>
</gene>
<comment type="caution">
    <text evidence="5">The sequence shown here is derived from an EMBL/GenBank/DDBJ whole genome shotgun (WGS) entry which is preliminary data.</text>
</comment>
<dbReference type="GO" id="GO:0019915">
    <property type="term" value="P:lipid storage"/>
    <property type="evidence" value="ECO:0007669"/>
    <property type="project" value="TreeGrafter"/>
</dbReference>
<name>A0A151NIM2_ALLMI</name>
<dbReference type="GO" id="GO:0005829">
    <property type="term" value="C:cytosol"/>
    <property type="evidence" value="ECO:0007669"/>
    <property type="project" value="TreeGrafter"/>
</dbReference>
<keyword evidence="6" id="KW-1185">Reference proteome</keyword>
<protein>
    <submittedName>
        <fullName evidence="5">Perilipin-2-like</fullName>
    </submittedName>
</protein>
<dbReference type="Pfam" id="PF03036">
    <property type="entry name" value="Perilipin"/>
    <property type="match status" value="1"/>
</dbReference>
<accession>A0A151NIM2</accession>
<dbReference type="GO" id="GO:0005811">
    <property type="term" value="C:lipid droplet"/>
    <property type="evidence" value="ECO:0007669"/>
    <property type="project" value="UniProtKB-SubCell"/>
</dbReference>
<evidence type="ECO:0000256" key="1">
    <source>
        <dbReference type="ARBA" id="ARBA00004502"/>
    </source>
</evidence>